<reference evidence="1 2" key="1">
    <citation type="submission" date="2018-10" db="EMBL/GenBank/DDBJ databases">
        <title>Draft genome sequence of Aquitalea MWU14-2217 isolated from a wild cranberry bog in Provincetown, Massachusetts.</title>
        <authorList>
            <person name="Ebadzadsahrai G."/>
            <person name="Soby S."/>
        </authorList>
    </citation>
    <scope>NUCLEOTIDE SEQUENCE [LARGE SCALE GENOMIC DNA]</scope>
    <source>
        <strain evidence="1 2">MWU14-2217</strain>
    </source>
</reference>
<name>A0A454JKU0_9NEIS</name>
<dbReference type="Proteomes" id="UP000274139">
    <property type="component" value="Unassembled WGS sequence"/>
</dbReference>
<comment type="caution">
    <text evidence="1">The sequence shown here is derived from an EMBL/GenBank/DDBJ whole genome shotgun (WGS) entry which is preliminary data.</text>
</comment>
<keyword evidence="2" id="KW-1185">Reference proteome</keyword>
<dbReference type="RefSeq" id="WP_199734397.1">
    <property type="nucleotide sequence ID" value="NZ_RFAR01000021.1"/>
</dbReference>
<accession>A0A454JKU0</accession>
<proteinExistence type="predicted"/>
<feature type="non-terminal residue" evidence="1">
    <location>
        <position position="1"/>
    </location>
</feature>
<protein>
    <submittedName>
        <fullName evidence="1">Uncharacterized protein</fullName>
    </submittedName>
</protein>
<organism evidence="1 2">
    <name type="scientific">Aquitalea palustris</name>
    <dbReference type="NCBI Taxonomy" id="2480983"/>
    <lineage>
        <taxon>Bacteria</taxon>
        <taxon>Pseudomonadati</taxon>
        <taxon>Pseudomonadota</taxon>
        <taxon>Betaproteobacteria</taxon>
        <taxon>Neisseriales</taxon>
        <taxon>Chromobacteriaceae</taxon>
        <taxon>Aquitalea</taxon>
    </lineage>
</organism>
<evidence type="ECO:0000313" key="1">
    <source>
        <dbReference type="EMBL" id="RMC99940.1"/>
    </source>
</evidence>
<evidence type="ECO:0000313" key="2">
    <source>
        <dbReference type="Proteomes" id="UP000274139"/>
    </source>
</evidence>
<dbReference type="AlphaFoldDB" id="A0A454JKU0"/>
<sequence>ATNTGDYSAATNAGNRSAAEVSGKASVAGSFGIEGRARASEGGAIVVCYRDEDDGSLVHIRASKVGENGIEPDTWYVLTATGEFKEV</sequence>
<dbReference type="EMBL" id="RFAR01000021">
    <property type="protein sequence ID" value="RMC99940.1"/>
    <property type="molecule type" value="Genomic_DNA"/>
</dbReference>
<gene>
    <name evidence="1" type="ORF">EAY64_06445</name>
</gene>